<dbReference type="GO" id="GO:0000209">
    <property type="term" value="P:protein polyubiquitination"/>
    <property type="evidence" value="ECO:0007669"/>
    <property type="project" value="TreeGrafter"/>
</dbReference>
<dbReference type="InterPro" id="IPR002004">
    <property type="entry name" value="PABP_HYD_C"/>
</dbReference>
<keyword evidence="1 2" id="KW-0833">Ubl conjugation pathway</keyword>
<evidence type="ECO:0000256" key="3">
    <source>
        <dbReference type="SAM" id="MobiDB-lite"/>
    </source>
</evidence>
<feature type="compositionally biased region" description="Low complexity" evidence="3">
    <location>
        <begin position="48"/>
        <end position="59"/>
    </location>
</feature>
<feature type="compositionally biased region" description="Low complexity" evidence="3">
    <location>
        <begin position="154"/>
        <end position="174"/>
    </location>
</feature>
<dbReference type="GO" id="GO:0005737">
    <property type="term" value="C:cytoplasm"/>
    <property type="evidence" value="ECO:0007669"/>
    <property type="project" value="TreeGrafter"/>
</dbReference>
<name>A0A1Y3AQN2_EURMA</name>
<evidence type="ECO:0000259" key="4">
    <source>
        <dbReference type="PROSITE" id="PS50237"/>
    </source>
</evidence>
<gene>
    <name evidence="6" type="ORF">BLA29_003354</name>
</gene>
<dbReference type="FunFam" id="3.30.2160.10:FF:000008">
    <property type="entry name" value="Apoptosis-resistant E3 ubiquitin protein ligase 1"/>
    <property type="match status" value="1"/>
</dbReference>
<dbReference type="AlphaFoldDB" id="A0A1Y3AQN2"/>
<dbReference type="Gene3D" id="3.90.1750.10">
    <property type="entry name" value="Hect, E3 ligase catalytic domains"/>
    <property type="match status" value="1"/>
</dbReference>
<dbReference type="EMBL" id="MUJZ01068042">
    <property type="protein sequence ID" value="OTF69943.1"/>
    <property type="molecule type" value="Genomic_DNA"/>
</dbReference>
<reference evidence="6 7" key="1">
    <citation type="submission" date="2017-03" db="EMBL/GenBank/DDBJ databases">
        <title>Genome Survey of Euroglyphus maynei.</title>
        <authorList>
            <person name="Arlian L.G."/>
            <person name="Morgan M.S."/>
            <person name="Rider S.D."/>
        </authorList>
    </citation>
    <scope>NUCLEOTIDE SEQUENCE [LARGE SCALE GENOMIC DNA]</scope>
    <source>
        <strain evidence="6">Arlian Lab</strain>
        <tissue evidence="6">Whole body</tissue>
    </source>
</reference>
<dbReference type="PANTHER" id="PTHR46276:SF1">
    <property type="entry name" value="E3 UBIQUITIN-PROTEIN LIGASE UBR5"/>
    <property type="match status" value="1"/>
</dbReference>
<comment type="caution">
    <text evidence="6">The sequence shown here is derived from an EMBL/GenBank/DDBJ whole genome shotgun (WGS) entry which is preliminary data.</text>
</comment>
<feature type="active site" description="Glycyl thioester intermediate" evidence="2">
    <location>
        <position position="518"/>
    </location>
</feature>
<sequence>MRRPRSPARYKPFYSSSSSSSTARRTQLIERIRNMHEPRSSTGGSGGSSSTTSTPSSSSMPNFRRITSSQLRYDAPSFVPTQMINSHRTSSPIVPSDSRNGIVYNLYPGHASKITGMLLEISQDTLLSLLNNEDELRNSIDWAMEIIHANEVRNQSSSGNNSTAQTATSNNTTQDGSLQRDASSLSTNTQQQQSLFLPSFLMTDAHVYENFDRKIQLSVLGSGAYKTMPNDSSSSTTATILQLDNSFSDDDDSPLFYQPGLRGFYSPRAGRATENRLNAFRNVGRIIGVCFLQNELCPISFNRHVINMILDHPVRWHDLAFFDSELYESLRRLILNAQSDNKDEIFSEGDFRFAIDLPPEEGGHGVELIPNGRNIRVTSQNVYDYVRRYAQYKMVDSQEKAIKAIRAGIHDVIPRMSFDGLTPEDFRLLLNGVIEINVQQLQSYVTFYDESGDSEPITNVRKWFWWVLERMTNEEKQDLIYFWTGSPALPASEEGFQPMPSVTIRPRDDNFFVTANTCISRLYIPLYSSRNVLRQKLLMSIKSKSFGFI</sequence>
<feature type="compositionally biased region" description="Basic and acidic residues" evidence="3">
    <location>
        <begin position="27"/>
        <end position="39"/>
    </location>
</feature>
<dbReference type="InterPro" id="IPR035983">
    <property type="entry name" value="Hect_E3_ubiquitin_ligase"/>
</dbReference>
<dbReference type="InterPro" id="IPR036053">
    <property type="entry name" value="PABP-dom"/>
</dbReference>
<evidence type="ECO:0000256" key="2">
    <source>
        <dbReference type="PROSITE-ProRule" id="PRU00104"/>
    </source>
</evidence>
<dbReference type="InterPro" id="IPR000569">
    <property type="entry name" value="HECT_dom"/>
</dbReference>
<accession>A0A1Y3AQN2</accession>
<feature type="region of interest" description="Disordered" evidence="3">
    <location>
        <begin position="153"/>
        <end position="187"/>
    </location>
</feature>
<dbReference type="Pfam" id="PF00632">
    <property type="entry name" value="HECT"/>
    <property type="match status" value="1"/>
</dbReference>
<evidence type="ECO:0000256" key="1">
    <source>
        <dbReference type="ARBA" id="ARBA00022786"/>
    </source>
</evidence>
<dbReference type="PANTHER" id="PTHR46276">
    <property type="entry name" value="E3 UBIQUITIN-PROTEIN LIGASE UBR5"/>
    <property type="match status" value="1"/>
</dbReference>
<dbReference type="Proteomes" id="UP000194236">
    <property type="component" value="Unassembled WGS sequence"/>
</dbReference>
<dbReference type="Gene3D" id="3.30.2160.10">
    <property type="entry name" value="Hect, E3 ligase catalytic domain"/>
    <property type="match status" value="1"/>
</dbReference>
<evidence type="ECO:0000313" key="6">
    <source>
        <dbReference type="EMBL" id="OTF69943.1"/>
    </source>
</evidence>
<dbReference type="PROSITE" id="PS51309">
    <property type="entry name" value="PABC"/>
    <property type="match status" value="1"/>
</dbReference>
<dbReference type="SMART" id="SM00119">
    <property type="entry name" value="HECTc"/>
    <property type="match status" value="1"/>
</dbReference>
<dbReference type="SMART" id="SM00517">
    <property type="entry name" value="PolyA"/>
    <property type="match status" value="1"/>
</dbReference>
<feature type="domain" description="HECT" evidence="4">
    <location>
        <begin position="266"/>
        <end position="549"/>
    </location>
</feature>
<feature type="region of interest" description="Disordered" evidence="3">
    <location>
        <begin position="1"/>
        <end position="62"/>
    </location>
</feature>
<dbReference type="GO" id="GO:0005634">
    <property type="term" value="C:nucleus"/>
    <property type="evidence" value="ECO:0007669"/>
    <property type="project" value="TreeGrafter"/>
</dbReference>
<dbReference type="GO" id="GO:0034450">
    <property type="term" value="F:ubiquitin-ubiquitin ligase activity"/>
    <property type="evidence" value="ECO:0007669"/>
    <property type="project" value="TreeGrafter"/>
</dbReference>
<dbReference type="GO" id="GO:0003723">
    <property type="term" value="F:RNA binding"/>
    <property type="evidence" value="ECO:0007669"/>
    <property type="project" value="InterPro"/>
</dbReference>
<dbReference type="SUPFAM" id="SSF63570">
    <property type="entry name" value="PABC (PABP) domain"/>
    <property type="match status" value="1"/>
</dbReference>
<dbReference type="Gene3D" id="3.30.2410.10">
    <property type="entry name" value="Hect, E3 ligase catalytic domain"/>
    <property type="match status" value="1"/>
</dbReference>
<evidence type="ECO:0008006" key="8">
    <source>
        <dbReference type="Google" id="ProtNLM"/>
    </source>
</evidence>
<dbReference type="GO" id="GO:0090263">
    <property type="term" value="P:positive regulation of canonical Wnt signaling pathway"/>
    <property type="evidence" value="ECO:0007669"/>
    <property type="project" value="TreeGrafter"/>
</dbReference>
<protein>
    <recommendedName>
        <fullName evidence="8">E3 ubiquitin-protein ligase UBR5-like protein</fullName>
    </recommendedName>
</protein>
<feature type="domain" description="PABC" evidence="5">
    <location>
        <begin position="66"/>
        <end position="152"/>
    </location>
</feature>
<evidence type="ECO:0000259" key="5">
    <source>
        <dbReference type="PROSITE" id="PS51309"/>
    </source>
</evidence>
<dbReference type="PROSITE" id="PS50237">
    <property type="entry name" value="HECT"/>
    <property type="match status" value="1"/>
</dbReference>
<proteinExistence type="predicted"/>
<keyword evidence="7" id="KW-1185">Reference proteome</keyword>
<dbReference type="SUPFAM" id="SSF56204">
    <property type="entry name" value="Hect, E3 ligase catalytic domain"/>
    <property type="match status" value="1"/>
</dbReference>
<dbReference type="Gene3D" id="1.10.1900.10">
    <property type="entry name" value="c-terminal domain of poly(a) binding protein"/>
    <property type="match status" value="1"/>
</dbReference>
<organism evidence="6 7">
    <name type="scientific">Euroglyphus maynei</name>
    <name type="common">Mayne's house dust mite</name>
    <dbReference type="NCBI Taxonomy" id="6958"/>
    <lineage>
        <taxon>Eukaryota</taxon>
        <taxon>Metazoa</taxon>
        <taxon>Ecdysozoa</taxon>
        <taxon>Arthropoda</taxon>
        <taxon>Chelicerata</taxon>
        <taxon>Arachnida</taxon>
        <taxon>Acari</taxon>
        <taxon>Acariformes</taxon>
        <taxon>Sarcoptiformes</taxon>
        <taxon>Astigmata</taxon>
        <taxon>Psoroptidia</taxon>
        <taxon>Analgoidea</taxon>
        <taxon>Pyroglyphidae</taxon>
        <taxon>Pyroglyphinae</taxon>
        <taxon>Euroglyphus</taxon>
    </lineage>
</organism>
<dbReference type="Pfam" id="PF00658">
    <property type="entry name" value="MLLE"/>
    <property type="match status" value="1"/>
</dbReference>
<dbReference type="OrthoDB" id="298098at2759"/>
<evidence type="ECO:0000313" key="7">
    <source>
        <dbReference type="Proteomes" id="UP000194236"/>
    </source>
</evidence>